<comment type="caution">
    <text evidence="3">The sequence shown here is derived from an EMBL/GenBank/DDBJ whole genome shotgun (WGS) entry which is preliminary data.</text>
</comment>
<dbReference type="InterPro" id="IPR013783">
    <property type="entry name" value="Ig-like_fold"/>
</dbReference>
<dbReference type="Proteomes" id="UP000271925">
    <property type="component" value="Unassembled WGS sequence"/>
</dbReference>
<accession>A0A3P1C2R7</accession>
<dbReference type="PROSITE" id="PS50835">
    <property type="entry name" value="IG_LIKE"/>
    <property type="match status" value="1"/>
</dbReference>
<dbReference type="OrthoDB" id="1491394at2"/>
<dbReference type="GO" id="GO:0005509">
    <property type="term" value="F:calcium ion binding"/>
    <property type="evidence" value="ECO:0007669"/>
    <property type="project" value="InterPro"/>
</dbReference>
<protein>
    <recommendedName>
        <fullName evidence="2">Ig-like domain-containing protein</fullName>
    </recommendedName>
</protein>
<dbReference type="SMART" id="SM00736">
    <property type="entry name" value="CADG"/>
    <property type="match status" value="1"/>
</dbReference>
<evidence type="ECO:0000313" key="4">
    <source>
        <dbReference type="Proteomes" id="UP000271925"/>
    </source>
</evidence>
<dbReference type="RefSeq" id="WP_124872201.1">
    <property type="nucleotide sequence ID" value="NZ_RQJO01000007.1"/>
</dbReference>
<dbReference type="InterPro" id="IPR007110">
    <property type="entry name" value="Ig-like_dom"/>
</dbReference>
<dbReference type="InterPro" id="IPR036179">
    <property type="entry name" value="Ig-like_dom_sf"/>
</dbReference>
<proteinExistence type="predicted"/>
<name>A0A3P1C2R7_9BACT</name>
<dbReference type="GO" id="GO:0016020">
    <property type="term" value="C:membrane"/>
    <property type="evidence" value="ECO:0007669"/>
    <property type="project" value="InterPro"/>
</dbReference>
<dbReference type="Gene3D" id="2.60.40.10">
    <property type="entry name" value="Immunoglobulins"/>
    <property type="match status" value="2"/>
</dbReference>
<reference evidence="3 4" key="1">
    <citation type="submission" date="2018-11" db="EMBL/GenBank/DDBJ databases">
        <authorList>
            <person name="Zhou Z."/>
            <person name="Wang G."/>
        </authorList>
    </citation>
    <scope>NUCLEOTIDE SEQUENCE [LARGE SCALE GENOMIC DNA]</scope>
    <source>
        <strain evidence="3 4">KCTC52004</strain>
    </source>
</reference>
<keyword evidence="4" id="KW-1185">Reference proteome</keyword>
<feature type="compositionally biased region" description="Polar residues" evidence="1">
    <location>
        <begin position="130"/>
        <end position="144"/>
    </location>
</feature>
<gene>
    <name evidence="3" type="ORF">EHT25_06130</name>
</gene>
<dbReference type="SUPFAM" id="SSF51126">
    <property type="entry name" value="Pectin lyase-like"/>
    <property type="match status" value="1"/>
</dbReference>
<evidence type="ECO:0000256" key="1">
    <source>
        <dbReference type="SAM" id="MobiDB-lite"/>
    </source>
</evidence>
<dbReference type="InterPro" id="IPR059226">
    <property type="entry name" value="Choice_anch_Q_dom"/>
</dbReference>
<evidence type="ECO:0000313" key="3">
    <source>
        <dbReference type="EMBL" id="RRB07353.1"/>
    </source>
</evidence>
<dbReference type="SUPFAM" id="SSF48726">
    <property type="entry name" value="Immunoglobulin"/>
    <property type="match status" value="1"/>
</dbReference>
<feature type="domain" description="Ig-like" evidence="2">
    <location>
        <begin position="474"/>
        <end position="556"/>
    </location>
</feature>
<organism evidence="3 4">
    <name type="scientific">Larkinella rosea</name>
    <dbReference type="NCBI Taxonomy" id="2025312"/>
    <lineage>
        <taxon>Bacteria</taxon>
        <taxon>Pseudomonadati</taxon>
        <taxon>Bacteroidota</taxon>
        <taxon>Cytophagia</taxon>
        <taxon>Cytophagales</taxon>
        <taxon>Spirosomataceae</taxon>
        <taxon>Larkinella</taxon>
    </lineage>
</organism>
<dbReference type="AlphaFoldDB" id="A0A3P1C2R7"/>
<feature type="region of interest" description="Disordered" evidence="1">
    <location>
        <begin position="125"/>
        <end position="144"/>
    </location>
</feature>
<dbReference type="NCBIfam" id="NF041518">
    <property type="entry name" value="choice_anch_Q"/>
    <property type="match status" value="1"/>
</dbReference>
<sequence length="1048" mass="108309">MNDHLRTFLQFPQPARQGLFRIDSRHQRFFWLGWLLLMASLTAQSQSATIRYVKAGGSGNGQSWETASGNLQAMIDEIGVTQVWVAQGVYKPGIDRNASFAMKAGVAIYGGFLGEAAEDELADRPAVNPVTGNPSSSTLSGELSPGTNSYHVINNPGGLTNTAVLDGFVITGGQAYGDGPNTYGGGMYNDGSSPSLVNCLFVGNGAGNGGGIININCSPTLTNCLFKENFGGIGGGMQNAGSSPNLTNCLFQNNSGSRGVGMANSSGSNAILINCQFKGNLSGNIGGGLFNYDSSPKLYTCSFQGNSAAYYGGAMYNYSTGYSPESSPSLYNCSFQGNTAGYSGGGVYNTGDFNPMDFTEVGSKTSLTNCVGFSNGGSNTFYNSSNSSVTASYSLFDEAVTGYNDDNTNLKTTTSPFISGTDLSLSACSKAINAGDPTSTTATVGASDLAGNPRIVGGRIDMGAYEYQSTPSQPLEITQQPASSSTVCQGATVTTSVSVTGTVSSYQWYKGGALLADQTSATLTLGNVENSQSGSYSVVITGCNSLTSAVFQLTVNSAGTAPVLSLVGTTLPILQNTLGVSLTITGCSGNSNWSDSKGNTGIGNSISVPTSTTGTTVYSATCTGGSCPSLPGSFTLTIDPPVTSGSFDGFINGADCGSFRGWAWDRNKPNTVFNVTILDGAKVLGTIPAGDFRQDLLDAGKGNGKHAFRFTIPETIKDGFAHSLSARMEGSSFILKDSPKAIVCQSSTTPVGNKPPVPPATILIAPLAAQVGVPFSGTLAAFTDPEGGTLSYGLTGLPDGLILSTSTRVISGTPTAAGNFALAYSATDVAMATNSVSFVLTVNPASTTSVTGSFEGYLDKVECGTIRGWVWDRNQPNAPVTVEFYTGSTVWGSTVANIYRADLKTAGKGNGNHAYSFEVPSALKDGNTRVIYGRIQGSTFVLKDSGKPLTCSPSGSRVSAEGGGTLSVAVLGNPVLEEVVVEIRGAGGAPLQMNLFDSKGLTVTERAILQSKNVEYQTFTLKNQSPGLFILRVESLGQVQSVKLLRGQ</sequence>
<dbReference type="Pfam" id="PF05345">
    <property type="entry name" value="He_PIG"/>
    <property type="match status" value="1"/>
</dbReference>
<dbReference type="InterPro" id="IPR006644">
    <property type="entry name" value="Cadg"/>
</dbReference>
<dbReference type="InterPro" id="IPR015919">
    <property type="entry name" value="Cadherin-like_sf"/>
</dbReference>
<dbReference type="SUPFAM" id="SSF49313">
    <property type="entry name" value="Cadherin-like"/>
    <property type="match status" value="1"/>
</dbReference>
<dbReference type="EMBL" id="RQJO01000007">
    <property type="protein sequence ID" value="RRB07353.1"/>
    <property type="molecule type" value="Genomic_DNA"/>
</dbReference>
<dbReference type="InterPro" id="IPR011050">
    <property type="entry name" value="Pectin_lyase_fold/virulence"/>
</dbReference>
<evidence type="ECO:0000259" key="2">
    <source>
        <dbReference type="PROSITE" id="PS50835"/>
    </source>
</evidence>